<dbReference type="CDD" id="cd00531">
    <property type="entry name" value="NTF2_like"/>
    <property type="match status" value="1"/>
</dbReference>
<protein>
    <submittedName>
        <fullName evidence="2">SnoaL-like domain-containing protein</fullName>
    </submittedName>
</protein>
<dbReference type="InterPro" id="IPR032710">
    <property type="entry name" value="NTF2-like_dom_sf"/>
</dbReference>
<dbReference type="Gene3D" id="3.10.450.50">
    <property type="match status" value="1"/>
</dbReference>
<evidence type="ECO:0000259" key="1">
    <source>
        <dbReference type="Pfam" id="PF13577"/>
    </source>
</evidence>
<evidence type="ECO:0000313" key="2">
    <source>
        <dbReference type="EMBL" id="SEL82502.1"/>
    </source>
</evidence>
<evidence type="ECO:0000313" key="3">
    <source>
        <dbReference type="Proteomes" id="UP000183015"/>
    </source>
</evidence>
<organism evidence="2 3">
    <name type="scientific">Streptacidiphilus jiangxiensis</name>
    <dbReference type="NCBI Taxonomy" id="235985"/>
    <lineage>
        <taxon>Bacteria</taxon>
        <taxon>Bacillati</taxon>
        <taxon>Actinomycetota</taxon>
        <taxon>Actinomycetes</taxon>
        <taxon>Kitasatosporales</taxon>
        <taxon>Streptomycetaceae</taxon>
        <taxon>Streptacidiphilus</taxon>
    </lineage>
</organism>
<dbReference type="STRING" id="235985.SAMN05414137_113202"/>
<gene>
    <name evidence="2" type="ORF">SAMN05414137_113202</name>
</gene>
<keyword evidence="3" id="KW-1185">Reference proteome</keyword>
<dbReference type="InterPro" id="IPR037401">
    <property type="entry name" value="SnoaL-like"/>
</dbReference>
<reference evidence="3" key="1">
    <citation type="submission" date="2016-10" db="EMBL/GenBank/DDBJ databases">
        <authorList>
            <person name="Varghese N."/>
        </authorList>
    </citation>
    <scope>NUCLEOTIDE SEQUENCE [LARGE SCALE GENOMIC DNA]</scope>
    <source>
        <strain evidence="3">DSM 45096 / BCRC 16803 / CGMCC 4.1857 / CIP 109030 / JCM 12277 / KCTC 19219 / NBRC 100920 / 33214</strain>
    </source>
</reference>
<feature type="domain" description="SnoaL-like" evidence="1">
    <location>
        <begin position="8"/>
        <end position="123"/>
    </location>
</feature>
<accession>A0A1H7TCA9</accession>
<dbReference type="RefSeq" id="WP_042444324.1">
    <property type="nucleotide sequence ID" value="NZ_BBPN01000006.1"/>
</dbReference>
<proteinExistence type="predicted"/>
<dbReference type="Pfam" id="PF13577">
    <property type="entry name" value="SnoaL_4"/>
    <property type="match status" value="1"/>
</dbReference>
<dbReference type="Proteomes" id="UP000183015">
    <property type="component" value="Unassembled WGS sequence"/>
</dbReference>
<sequence>MSKELPADDAERIRQLLARFAHVFDDRESQELGEVFSDDAVIELTGSGRTYRGLAEIRAFHRDLGAGAPDHHTVDTLLLPQDDGTVHARSRYLALLPDGGVHNGEYRDVLVTTADGWRIALRRSIPHFPVFG</sequence>
<dbReference type="AlphaFoldDB" id="A0A1H7TCA9"/>
<dbReference type="SUPFAM" id="SSF54427">
    <property type="entry name" value="NTF2-like"/>
    <property type="match status" value="1"/>
</dbReference>
<name>A0A1H7TCA9_STRJI</name>
<dbReference type="eggNOG" id="COG5517">
    <property type="taxonomic scope" value="Bacteria"/>
</dbReference>
<dbReference type="EMBL" id="FOAZ01000013">
    <property type="protein sequence ID" value="SEL82502.1"/>
    <property type="molecule type" value="Genomic_DNA"/>
</dbReference>
<dbReference type="OrthoDB" id="9180262at2"/>